<comment type="caution">
    <text evidence="2">The sequence shown here is derived from an EMBL/GenBank/DDBJ whole genome shotgun (WGS) entry which is preliminary data.</text>
</comment>
<reference evidence="1 4" key="2">
    <citation type="submission" date="2023-06" db="EMBL/GenBank/DDBJ databases">
        <title>SYSU T0a273.</title>
        <authorList>
            <person name="Gao L."/>
            <person name="Fang B.-Z."/>
            <person name="Li W.-J."/>
        </authorList>
    </citation>
    <scope>NUCLEOTIDE SEQUENCE [LARGE SCALE GENOMIC DNA]</scope>
    <source>
        <strain evidence="1 4">SYSU T0a273</strain>
    </source>
</reference>
<evidence type="ECO:0000313" key="2">
    <source>
        <dbReference type="EMBL" id="MDN4486760.1"/>
    </source>
</evidence>
<protein>
    <submittedName>
        <fullName evidence="2">Uncharacterized protein</fullName>
    </submittedName>
</protein>
<reference evidence="2" key="1">
    <citation type="submission" date="2023-06" db="EMBL/GenBank/DDBJ databases">
        <title>Sysu t00039.</title>
        <authorList>
            <person name="Gao L."/>
            <person name="Fang B.-Z."/>
            <person name="Li W.-J."/>
        </authorList>
    </citation>
    <scope>NUCLEOTIDE SEQUENCE</scope>
    <source>
        <strain evidence="2">SYSU T00039</strain>
    </source>
</reference>
<evidence type="ECO:0000313" key="4">
    <source>
        <dbReference type="Proteomes" id="UP001172756"/>
    </source>
</evidence>
<evidence type="ECO:0000313" key="1">
    <source>
        <dbReference type="EMBL" id="MDN4482102.1"/>
    </source>
</evidence>
<dbReference type="AlphaFoldDB" id="A0AAW7M1R8"/>
<dbReference type="RefSeq" id="WP_301144343.1">
    <property type="nucleotide sequence ID" value="NZ_JAUHPX010000001.1"/>
</dbReference>
<dbReference type="Proteomes" id="UP001172756">
    <property type="component" value="Unassembled WGS sequence"/>
</dbReference>
<evidence type="ECO:0000313" key="3">
    <source>
        <dbReference type="Proteomes" id="UP001172737"/>
    </source>
</evidence>
<accession>A0AAW7M1R8</accession>
<gene>
    <name evidence="1" type="ORF">QQ002_00955</name>
    <name evidence="2" type="ORF">QQX10_01130</name>
</gene>
<dbReference type="EMBL" id="JAUHPX010000001">
    <property type="protein sequence ID" value="MDN4486760.1"/>
    <property type="molecule type" value="Genomic_DNA"/>
</dbReference>
<keyword evidence="3" id="KW-1185">Reference proteome</keyword>
<dbReference type="Proteomes" id="UP001172737">
    <property type="component" value="Unassembled WGS sequence"/>
</dbReference>
<dbReference type="EMBL" id="JAUHQB010000001">
    <property type="protein sequence ID" value="MDN4482102.1"/>
    <property type="molecule type" value="Genomic_DNA"/>
</dbReference>
<sequence length="165" mass="18107">MSREQTLLQAAIDTTGDATIEDVAEFMPQEVADDAVMSGWEDRRARHVTSPHTPAARALGEDLAHDRTELPPHVCLAVSPTEVHVLGIPHGFWSAHPREAYLMGTFARQDLEVTVKGRLTDRLVTVDDRASGAHLTLVADRISAYHPRTLLELLRMGPDDQSSPG</sequence>
<proteinExistence type="predicted"/>
<name>A0AAW7M1R8_9MICO</name>
<organism evidence="2 3">
    <name type="scientific">Demequina lignilytica</name>
    <dbReference type="NCBI Taxonomy" id="3051663"/>
    <lineage>
        <taxon>Bacteria</taxon>
        <taxon>Bacillati</taxon>
        <taxon>Actinomycetota</taxon>
        <taxon>Actinomycetes</taxon>
        <taxon>Micrococcales</taxon>
        <taxon>Demequinaceae</taxon>
        <taxon>Demequina</taxon>
    </lineage>
</organism>